<name>A0A9W9W0B7_9EURO</name>
<dbReference type="RefSeq" id="XP_056488361.1">
    <property type="nucleotide sequence ID" value="XM_056632810.1"/>
</dbReference>
<feature type="domain" description="RelA/SpoT" evidence="1">
    <location>
        <begin position="77"/>
        <end position="229"/>
    </location>
</feature>
<dbReference type="CDD" id="cd05399">
    <property type="entry name" value="NT_Rel-Spo_like"/>
    <property type="match status" value="1"/>
</dbReference>
<dbReference type="SMART" id="SM00954">
    <property type="entry name" value="RelA_SpoT"/>
    <property type="match status" value="1"/>
</dbReference>
<dbReference type="Gene3D" id="3.30.460.10">
    <property type="entry name" value="Beta Polymerase, domain 2"/>
    <property type="match status" value="1"/>
</dbReference>
<evidence type="ECO:0000313" key="3">
    <source>
        <dbReference type="Proteomes" id="UP001147747"/>
    </source>
</evidence>
<organism evidence="2 3">
    <name type="scientific">Penicillium cosmopolitanum</name>
    <dbReference type="NCBI Taxonomy" id="1131564"/>
    <lineage>
        <taxon>Eukaryota</taxon>
        <taxon>Fungi</taxon>
        <taxon>Dikarya</taxon>
        <taxon>Ascomycota</taxon>
        <taxon>Pezizomycotina</taxon>
        <taxon>Eurotiomycetes</taxon>
        <taxon>Eurotiomycetidae</taxon>
        <taxon>Eurotiales</taxon>
        <taxon>Aspergillaceae</taxon>
        <taxon>Penicillium</taxon>
    </lineage>
</organism>
<dbReference type="AlphaFoldDB" id="A0A9W9W0B7"/>
<dbReference type="PANTHER" id="PTHR41773:SF1">
    <property type="entry name" value="RELA_SPOT DOMAIN-CONTAINING PROTEIN"/>
    <property type="match status" value="1"/>
</dbReference>
<comment type="caution">
    <text evidence="2">The sequence shown here is derived from an EMBL/GenBank/DDBJ whole genome shotgun (WGS) entry which is preliminary data.</text>
</comment>
<dbReference type="GeneID" id="81371790"/>
<gene>
    <name evidence="2" type="ORF">N7509_008173</name>
</gene>
<protein>
    <recommendedName>
        <fullName evidence="1">RelA/SpoT domain-containing protein</fullName>
    </recommendedName>
</protein>
<evidence type="ECO:0000259" key="1">
    <source>
        <dbReference type="SMART" id="SM00954"/>
    </source>
</evidence>
<sequence>MLASHQISRLDSSTGTPDNEFSDAKVIESFVNSYESSGYTAYTKLTKAATKILTEKLEQKQIVYEVYNRGHKGFAQGWAKDPASVKRTIRRRRKERKMPYERPDEIENDMHDLAGLRVALYYPNDFEMVDNIIWEHFEVAKPSQDWPDQHTGPRRYRSLDGETDNLSISGRNSRFPGYFARHYRVTLREMDVSEPALEGRIVEIQLVSLLMHTWSKIHHELVYKPRPGKPEVDEDDERLLDISNGLMIAGEQVLRQIQINLDYKKSRARLPFRDLDDLWRHIRGWAAERWDRLSEKQRKFFERGQFTSPLLQLSPMLYNSLLELRMNNPESIDVIFQAAFTAREKLSESVTAHGPFNLANTWDHLSTAEFLYVGLADVSRVIEQENTQLKLQIPNLPVIPGDNSRPSRRGGQYFEQGRIRSPGALLCHNNLQFLTMVLPAYEIVLRLECVSNDRFHR</sequence>
<dbReference type="PANTHER" id="PTHR41773">
    <property type="entry name" value="GTP PYROPHOSPHATASE-RELATED"/>
    <property type="match status" value="1"/>
</dbReference>
<evidence type="ECO:0000313" key="2">
    <source>
        <dbReference type="EMBL" id="KAJ5392683.1"/>
    </source>
</evidence>
<accession>A0A9W9W0B7</accession>
<dbReference type="Pfam" id="PF04607">
    <property type="entry name" value="RelA_SpoT"/>
    <property type="match status" value="1"/>
</dbReference>
<reference evidence="2" key="1">
    <citation type="submission" date="2022-12" db="EMBL/GenBank/DDBJ databases">
        <authorList>
            <person name="Petersen C."/>
        </authorList>
    </citation>
    <scope>NUCLEOTIDE SEQUENCE</scope>
    <source>
        <strain evidence="2">IBT 29677</strain>
    </source>
</reference>
<proteinExistence type="predicted"/>
<dbReference type="GO" id="GO:0015969">
    <property type="term" value="P:guanosine tetraphosphate metabolic process"/>
    <property type="evidence" value="ECO:0007669"/>
    <property type="project" value="InterPro"/>
</dbReference>
<dbReference type="InterPro" id="IPR043519">
    <property type="entry name" value="NT_sf"/>
</dbReference>
<dbReference type="InterPro" id="IPR007685">
    <property type="entry name" value="RelA_SpoT"/>
</dbReference>
<reference evidence="2" key="2">
    <citation type="journal article" date="2023" name="IMA Fungus">
        <title>Comparative genomic study of the Penicillium genus elucidates a diverse pangenome and 15 lateral gene transfer events.</title>
        <authorList>
            <person name="Petersen C."/>
            <person name="Sorensen T."/>
            <person name="Nielsen M.R."/>
            <person name="Sondergaard T.E."/>
            <person name="Sorensen J.L."/>
            <person name="Fitzpatrick D.A."/>
            <person name="Frisvad J.C."/>
            <person name="Nielsen K.L."/>
        </authorList>
    </citation>
    <scope>NUCLEOTIDE SEQUENCE</scope>
    <source>
        <strain evidence="2">IBT 29677</strain>
    </source>
</reference>
<dbReference type="SUPFAM" id="SSF81301">
    <property type="entry name" value="Nucleotidyltransferase"/>
    <property type="match status" value="1"/>
</dbReference>
<keyword evidence="3" id="KW-1185">Reference proteome</keyword>
<dbReference type="Proteomes" id="UP001147747">
    <property type="component" value="Unassembled WGS sequence"/>
</dbReference>
<dbReference type="OrthoDB" id="4719016at2759"/>
<dbReference type="EMBL" id="JAPZBU010000008">
    <property type="protein sequence ID" value="KAJ5392683.1"/>
    <property type="molecule type" value="Genomic_DNA"/>
</dbReference>